<proteinExistence type="predicted"/>
<dbReference type="InterPro" id="IPR052349">
    <property type="entry name" value="Metallo-hydrolase_Enzymes"/>
</dbReference>
<evidence type="ECO:0000256" key="1">
    <source>
        <dbReference type="SAM" id="MobiDB-lite"/>
    </source>
</evidence>
<feature type="region of interest" description="Disordered" evidence="1">
    <location>
        <begin position="447"/>
        <end position="472"/>
    </location>
</feature>
<evidence type="ECO:0000313" key="3">
    <source>
        <dbReference type="Proteomes" id="UP000054771"/>
    </source>
</evidence>
<dbReference type="PANTHER" id="PTHR32027:SF0">
    <property type="entry name" value="CYTOSINE DEAMINASE"/>
    <property type="match status" value="1"/>
</dbReference>
<dbReference type="OrthoDB" id="10266980at2759"/>
<dbReference type="SUPFAM" id="SSF51556">
    <property type="entry name" value="Metallo-dependent hydrolases"/>
    <property type="match status" value="1"/>
</dbReference>
<evidence type="ECO:0000313" key="2">
    <source>
        <dbReference type="EMBL" id="CEN60053.1"/>
    </source>
</evidence>
<name>A0A0U5GP31_ASPCI</name>
<evidence type="ECO:0008006" key="4">
    <source>
        <dbReference type="Google" id="ProtNLM"/>
    </source>
</evidence>
<protein>
    <recommendedName>
        <fullName evidence="4">Zinc metallopeptidase</fullName>
    </recommendedName>
</protein>
<organism evidence="2 3">
    <name type="scientific">Aspergillus calidoustus</name>
    <dbReference type="NCBI Taxonomy" id="454130"/>
    <lineage>
        <taxon>Eukaryota</taxon>
        <taxon>Fungi</taxon>
        <taxon>Dikarya</taxon>
        <taxon>Ascomycota</taxon>
        <taxon>Pezizomycotina</taxon>
        <taxon>Eurotiomycetes</taxon>
        <taxon>Eurotiomycetidae</taxon>
        <taxon>Eurotiales</taxon>
        <taxon>Aspergillaceae</taxon>
        <taxon>Aspergillus</taxon>
        <taxon>Aspergillus subgen. Nidulantes</taxon>
    </lineage>
</organism>
<dbReference type="Gene3D" id="3.20.20.140">
    <property type="entry name" value="Metal-dependent hydrolases"/>
    <property type="match status" value="1"/>
</dbReference>
<reference evidence="3" key="1">
    <citation type="journal article" date="2016" name="Genome Announc.">
        <title>Draft genome sequences of fungus Aspergillus calidoustus.</title>
        <authorList>
            <person name="Horn F."/>
            <person name="Linde J."/>
            <person name="Mattern D.J."/>
            <person name="Walther G."/>
            <person name="Guthke R."/>
            <person name="Scherlach K."/>
            <person name="Martin K."/>
            <person name="Brakhage A.A."/>
            <person name="Petzke L."/>
            <person name="Valiante V."/>
        </authorList>
    </citation>
    <scope>NUCLEOTIDE SEQUENCE [LARGE SCALE GENOMIC DNA]</scope>
    <source>
        <strain evidence="3">SF006504</strain>
    </source>
</reference>
<feature type="compositionally biased region" description="Low complexity" evidence="1">
    <location>
        <begin position="453"/>
        <end position="462"/>
    </location>
</feature>
<dbReference type="AlphaFoldDB" id="A0A0U5GP31"/>
<dbReference type="PANTHER" id="PTHR32027">
    <property type="entry name" value="CYTOSINE DEAMINASE"/>
    <property type="match status" value="1"/>
</dbReference>
<dbReference type="InterPro" id="IPR032466">
    <property type="entry name" value="Metal_Hydrolase"/>
</dbReference>
<accession>A0A0U5GP31</accession>
<dbReference type="Proteomes" id="UP000054771">
    <property type="component" value="Unassembled WGS sequence"/>
</dbReference>
<sequence>MPPKLTPPVQTIRGVRLGGKTDPKSTWDITLEYPSNSPKGVISSIKPNNNTNITAPSPPFALPSLVHPHIHLDKPYIHNTPAYSSLLPKTGSFQEALSSTTQAKAQFTRPDLLRRGEWLLAESVAAGVTAMRAFVEVDHTVQHTCLEAGLSLKEKWKDSCEIQLVCFAQDPVFSTEFGEQNRSLVEEAIRQYSPGQVGVLGTTPYVETSIGAAKRNIGWAVELAMETRRHLDFHLDYNLSPPEEQPEPLVWYVLDTLREKGWTSRSTSRRVMLGHCTRLSLFKEEDWTRLAREIHDDDLPVSFVGLPTSDLYMAAAPLPSGGGTKINPRGTLPIPDLIKKYALDAVLGVNNVGNAFTPWGSADPLSLACLGVGIYQAGTVADAELLYECVSTRARAAIGLSESPSPSSASDSDMSRSDSGVRLRCGDCADILLVYDVDETGCFGQCNSESKSEGQSEGQSQARSRRTVAEVVWDPPSKATRTVVSRGRVKTGALLRGSDWGFPSVE</sequence>
<dbReference type="STRING" id="454130.A0A0U5GP31"/>
<dbReference type="EMBL" id="CDMC01000002">
    <property type="protein sequence ID" value="CEN60053.1"/>
    <property type="molecule type" value="Genomic_DNA"/>
</dbReference>
<keyword evidence="3" id="KW-1185">Reference proteome</keyword>
<dbReference type="GO" id="GO:0016814">
    <property type="term" value="F:hydrolase activity, acting on carbon-nitrogen (but not peptide) bonds, in cyclic amidines"/>
    <property type="evidence" value="ECO:0007669"/>
    <property type="project" value="TreeGrafter"/>
</dbReference>
<gene>
    <name evidence="2" type="ORF">ASPCAL02494</name>
</gene>
<dbReference type="OMA" id="WIINACL"/>